<dbReference type="Proteomes" id="UP000257109">
    <property type="component" value="Unassembled WGS sequence"/>
</dbReference>
<sequence length="460" mass="53053">MSENANLEERLKQLQNAKEKREYSGPKIQRVAHHLRERKHFGKHYSPRLMSLGPIHHGDSKLEVGEKYKQMWAATYMETTGQSPQTLYDRVAGDIQKLKALFGEDIFSSNDRFSKYEMQGFRNVEEMICWMLFVDGCALLHILENAKLHVAHIMNVKVDQLVLVMQDVLLLENQLPFMLLKLLWRDTIDDRELIQTMKGFLKCHHWATRNEHKINIKDYPPPAHLLDLQRTIILRRSGPPLQDPKPNANHMGLKQNFILIKMIMNKKYIFVPIYVTSLVYRNIKELRAAGIALKSSKTRRPTDMCFSYGWFSSELTLPEIVVDDTTATTLLNLIAYEMCPDFENDYGICSFVSFLDSLIDHADDVKALRSKEILLNSLGSDEEVANLFNTISTDLVPDMGKYAHLRAQIEKHYKNKLRTWLALGCNTYFSNPWAIIAFLAAVFGLALTFIQTCYAIHPAK</sequence>
<dbReference type="STRING" id="157652.A0A371H9M1"/>
<keyword evidence="1" id="KW-1133">Transmembrane helix</keyword>
<proteinExistence type="predicted"/>
<reference evidence="2" key="1">
    <citation type="submission" date="2018-05" db="EMBL/GenBank/DDBJ databases">
        <title>Draft genome of Mucuna pruriens seed.</title>
        <authorList>
            <person name="Nnadi N.E."/>
            <person name="Vos R."/>
            <person name="Hasami M.H."/>
            <person name="Devisetty U.K."/>
            <person name="Aguiy J.C."/>
        </authorList>
    </citation>
    <scope>NUCLEOTIDE SEQUENCE [LARGE SCALE GENOMIC DNA]</scope>
    <source>
        <strain evidence="2">JCA_2017</strain>
    </source>
</reference>
<organism evidence="2 3">
    <name type="scientific">Mucuna pruriens</name>
    <name type="common">Velvet bean</name>
    <name type="synonym">Dolichos pruriens</name>
    <dbReference type="NCBI Taxonomy" id="157652"/>
    <lineage>
        <taxon>Eukaryota</taxon>
        <taxon>Viridiplantae</taxon>
        <taxon>Streptophyta</taxon>
        <taxon>Embryophyta</taxon>
        <taxon>Tracheophyta</taxon>
        <taxon>Spermatophyta</taxon>
        <taxon>Magnoliopsida</taxon>
        <taxon>eudicotyledons</taxon>
        <taxon>Gunneridae</taxon>
        <taxon>Pentapetalae</taxon>
        <taxon>rosids</taxon>
        <taxon>fabids</taxon>
        <taxon>Fabales</taxon>
        <taxon>Fabaceae</taxon>
        <taxon>Papilionoideae</taxon>
        <taxon>50 kb inversion clade</taxon>
        <taxon>NPAAA clade</taxon>
        <taxon>indigoferoid/millettioid clade</taxon>
        <taxon>Phaseoleae</taxon>
        <taxon>Mucuna</taxon>
    </lineage>
</organism>
<feature type="transmembrane region" description="Helical" evidence="1">
    <location>
        <begin position="433"/>
        <end position="456"/>
    </location>
</feature>
<gene>
    <name evidence="2" type="ORF">CR513_17429</name>
</gene>
<protein>
    <submittedName>
        <fullName evidence="2">UPF0481 protein</fullName>
    </submittedName>
</protein>
<evidence type="ECO:0000313" key="2">
    <source>
        <dbReference type="EMBL" id="RDX99507.1"/>
    </source>
</evidence>
<dbReference type="PANTHER" id="PTHR31549:SF191">
    <property type="entry name" value="DUF247 DOMAIN PROTEIN"/>
    <property type="match status" value="1"/>
</dbReference>
<name>A0A371H9M1_MUCPR</name>
<dbReference type="PANTHER" id="PTHR31549">
    <property type="entry name" value="PROTEIN, PUTATIVE (DUF247)-RELATED-RELATED"/>
    <property type="match status" value="1"/>
</dbReference>
<keyword evidence="1" id="KW-0812">Transmembrane</keyword>
<feature type="non-terminal residue" evidence="2">
    <location>
        <position position="1"/>
    </location>
</feature>
<evidence type="ECO:0000313" key="3">
    <source>
        <dbReference type="Proteomes" id="UP000257109"/>
    </source>
</evidence>
<dbReference type="AlphaFoldDB" id="A0A371H9M1"/>
<comment type="caution">
    <text evidence="2">The sequence shown here is derived from an EMBL/GenBank/DDBJ whole genome shotgun (WGS) entry which is preliminary data.</text>
</comment>
<keyword evidence="3" id="KW-1185">Reference proteome</keyword>
<evidence type="ECO:0000256" key="1">
    <source>
        <dbReference type="SAM" id="Phobius"/>
    </source>
</evidence>
<dbReference type="OrthoDB" id="1849062at2759"/>
<dbReference type="EMBL" id="QJKJ01003212">
    <property type="protein sequence ID" value="RDX99507.1"/>
    <property type="molecule type" value="Genomic_DNA"/>
</dbReference>
<dbReference type="InterPro" id="IPR004158">
    <property type="entry name" value="DUF247_pln"/>
</dbReference>
<keyword evidence="1" id="KW-0472">Membrane</keyword>
<dbReference type="Pfam" id="PF03140">
    <property type="entry name" value="DUF247"/>
    <property type="match status" value="1"/>
</dbReference>
<accession>A0A371H9M1</accession>